<dbReference type="PANTHER" id="PTHR21327:SF18">
    <property type="entry name" value="3,4-DIHYDROXY-2-BUTANONE 4-PHOSPHATE SYNTHASE"/>
    <property type="match status" value="1"/>
</dbReference>
<name>A0A3D9HS84_9PROT</name>
<dbReference type="UniPathway" id="UPA00275"/>
<dbReference type="SUPFAM" id="SSF142695">
    <property type="entry name" value="RibA-like"/>
    <property type="match status" value="1"/>
</dbReference>
<dbReference type="CDD" id="cd00641">
    <property type="entry name" value="GTP_cyclohydro2"/>
    <property type="match status" value="1"/>
</dbReference>
<evidence type="ECO:0000256" key="3">
    <source>
        <dbReference type="ARBA" id="ARBA00012762"/>
    </source>
</evidence>
<comment type="caution">
    <text evidence="12">The sequence shown here is derived from an EMBL/GenBank/DDBJ whole genome shotgun (WGS) entry which is preliminary data.</text>
</comment>
<dbReference type="AlphaFoldDB" id="A0A3D9HS84"/>
<evidence type="ECO:0000256" key="1">
    <source>
        <dbReference type="ARBA" id="ARBA00001947"/>
    </source>
</evidence>
<feature type="domain" description="GTP cyclohydrolase II" evidence="11">
    <location>
        <begin position="45"/>
        <end position="196"/>
    </location>
</feature>
<dbReference type="InterPro" id="IPR000926">
    <property type="entry name" value="RibA"/>
</dbReference>
<evidence type="ECO:0000313" key="12">
    <source>
        <dbReference type="EMBL" id="RED52357.1"/>
    </source>
</evidence>
<accession>A0A3D9HS84</accession>
<organism evidence="12 13">
    <name type="scientific">Aestuariispira insulae</name>
    <dbReference type="NCBI Taxonomy" id="1461337"/>
    <lineage>
        <taxon>Bacteria</taxon>
        <taxon>Pseudomonadati</taxon>
        <taxon>Pseudomonadota</taxon>
        <taxon>Alphaproteobacteria</taxon>
        <taxon>Rhodospirillales</taxon>
        <taxon>Kiloniellaceae</taxon>
        <taxon>Aestuariispira</taxon>
    </lineage>
</organism>
<keyword evidence="5" id="KW-0479">Metal-binding</keyword>
<comment type="catalytic activity">
    <reaction evidence="10">
        <text>GTP + 4 H2O = 2,5-diamino-6-hydroxy-4-(5-phosphoribosylamino)-pyrimidine + formate + 2 phosphate + 3 H(+)</text>
        <dbReference type="Rhea" id="RHEA:23704"/>
        <dbReference type="ChEBI" id="CHEBI:15377"/>
        <dbReference type="ChEBI" id="CHEBI:15378"/>
        <dbReference type="ChEBI" id="CHEBI:15740"/>
        <dbReference type="ChEBI" id="CHEBI:37565"/>
        <dbReference type="ChEBI" id="CHEBI:43474"/>
        <dbReference type="ChEBI" id="CHEBI:58614"/>
        <dbReference type="EC" id="3.5.4.25"/>
    </reaction>
</comment>
<keyword evidence="6" id="KW-0547">Nucleotide-binding</keyword>
<keyword evidence="13" id="KW-1185">Reference proteome</keyword>
<evidence type="ECO:0000256" key="2">
    <source>
        <dbReference type="ARBA" id="ARBA00004853"/>
    </source>
</evidence>
<evidence type="ECO:0000256" key="4">
    <source>
        <dbReference type="ARBA" id="ARBA00022619"/>
    </source>
</evidence>
<dbReference type="EMBL" id="QRDW01000002">
    <property type="protein sequence ID" value="RED52357.1"/>
    <property type="molecule type" value="Genomic_DNA"/>
</dbReference>
<protein>
    <recommendedName>
        <fullName evidence="3">GTP cyclohydrolase II</fullName>
        <ecNumber evidence="3">3.5.4.25</ecNumber>
    </recommendedName>
</protein>
<dbReference type="Gene3D" id="3.40.50.10990">
    <property type="entry name" value="GTP cyclohydrolase II"/>
    <property type="match status" value="1"/>
</dbReference>
<dbReference type="RefSeq" id="WP_245956998.1">
    <property type="nucleotide sequence ID" value="NZ_QRDW01000002.1"/>
</dbReference>
<dbReference type="NCBIfam" id="NF001591">
    <property type="entry name" value="PRK00393.1"/>
    <property type="match status" value="1"/>
</dbReference>
<dbReference type="GO" id="GO:0005829">
    <property type="term" value="C:cytosol"/>
    <property type="evidence" value="ECO:0007669"/>
    <property type="project" value="TreeGrafter"/>
</dbReference>
<dbReference type="Pfam" id="PF00925">
    <property type="entry name" value="GTP_cyclohydro2"/>
    <property type="match status" value="1"/>
</dbReference>
<evidence type="ECO:0000259" key="11">
    <source>
        <dbReference type="Pfam" id="PF00925"/>
    </source>
</evidence>
<keyword evidence="4" id="KW-0686">Riboflavin biosynthesis</keyword>
<dbReference type="GO" id="GO:0005525">
    <property type="term" value="F:GTP binding"/>
    <property type="evidence" value="ECO:0007669"/>
    <property type="project" value="UniProtKB-KW"/>
</dbReference>
<proteinExistence type="predicted"/>
<evidence type="ECO:0000256" key="6">
    <source>
        <dbReference type="ARBA" id="ARBA00022741"/>
    </source>
</evidence>
<dbReference type="GO" id="GO:0046872">
    <property type="term" value="F:metal ion binding"/>
    <property type="evidence" value="ECO:0007669"/>
    <property type="project" value="UniProtKB-KW"/>
</dbReference>
<comment type="pathway">
    <text evidence="2">Cofactor biosynthesis; riboflavin biosynthesis; 5-amino-6-(D-ribitylamino)uracil from GTP: step 1/4.</text>
</comment>
<dbReference type="GO" id="GO:0009231">
    <property type="term" value="P:riboflavin biosynthetic process"/>
    <property type="evidence" value="ECO:0007669"/>
    <property type="project" value="UniProtKB-UniPathway"/>
</dbReference>
<evidence type="ECO:0000256" key="9">
    <source>
        <dbReference type="ARBA" id="ARBA00023134"/>
    </source>
</evidence>
<sequence length="220" mass="24108">MAYWALTGVTAYKPVSVKGIRFMSIAISTRVRLPVILKGDDIVETEIVSYEGLSSESVAIVFPGTDKQSDTPLVRIHSECLTGDAFGSALCDCGPQLREAKQRIAREGGVLIYLRQEGRGIGLYNKLKAYKLQQDMAMDTFTANRHLGFANDMRSYDEASAMLSALGVSSCRLLTNNPDKVSALEETGIQVTERVPTGNFGNAHNSRYLEAKKSHGHFLD</sequence>
<comment type="cofactor">
    <cofactor evidence="1">
        <name>Zn(2+)</name>
        <dbReference type="ChEBI" id="CHEBI:29105"/>
    </cofactor>
</comment>
<dbReference type="InterPro" id="IPR032677">
    <property type="entry name" value="GTP_cyclohydro_II"/>
</dbReference>
<keyword evidence="7 12" id="KW-0378">Hydrolase</keyword>
<dbReference type="EC" id="3.5.4.25" evidence="3"/>
<evidence type="ECO:0000313" key="13">
    <source>
        <dbReference type="Proteomes" id="UP000256845"/>
    </source>
</evidence>
<reference evidence="12 13" key="1">
    <citation type="submission" date="2018-07" db="EMBL/GenBank/DDBJ databases">
        <title>Genomic Encyclopedia of Type Strains, Phase III (KMG-III): the genomes of soil and plant-associated and newly described type strains.</title>
        <authorList>
            <person name="Whitman W."/>
        </authorList>
    </citation>
    <scope>NUCLEOTIDE SEQUENCE [LARGE SCALE GENOMIC DNA]</scope>
    <source>
        <strain evidence="12 13">CECT 8488</strain>
    </source>
</reference>
<dbReference type="GO" id="GO:0003935">
    <property type="term" value="F:GTP cyclohydrolase II activity"/>
    <property type="evidence" value="ECO:0007669"/>
    <property type="project" value="UniProtKB-EC"/>
</dbReference>
<evidence type="ECO:0000256" key="7">
    <source>
        <dbReference type="ARBA" id="ARBA00022801"/>
    </source>
</evidence>
<evidence type="ECO:0000256" key="10">
    <source>
        <dbReference type="ARBA" id="ARBA00049295"/>
    </source>
</evidence>
<evidence type="ECO:0000256" key="5">
    <source>
        <dbReference type="ARBA" id="ARBA00022723"/>
    </source>
</evidence>
<keyword evidence="9" id="KW-0342">GTP-binding</keyword>
<evidence type="ECO:0000256" key="8">
    <source>
        <dbReference type="ARBA" id="ARBA00022833"/>
    </source>
</evidence>
<keyword evidence="8" id="KW-0862">Zinc</keyword>
<dbReference type="InterPro" id="IPR036144">
    <property type="entry name" value="RibA-like_sf"/>
</dbReference>
<gene>
    <name evidence="12" type="ORF">DFP90_102378</name>
</gene>
<dbReference type="PANTHER" id="PTHR21327">
    <property type="entry name" value="GTP CYCLOHYDROLASE II-RELATED"/>
    <property type="match status" value="1"/>
</dbReference>
<dbReference type="Proteomes" id="UP000256845">
    <property type="component" value="Unassembled WGS sequence"/>
</dbReference>